<protein>
    <submittedName>
        <fullName evidence="1">Uncharacterized protein</fullName>
    </submittedName>
</protein>
<organism evidence="1">
    <name type="scientific">marine sediment metagenome</name>
    <dbReference type="NCBI Taxonomy" id="412755"/>
    <lineage>
        <taxon>unclassified sequences</taxon>
        <taxon>metagenomes</taxon>
        <taxon>ecological metagenomes</taxon>
    </lineage>
</organism>
<sequence>MKIGIIQAIILPVRLFMEKNNVKKKVVALANSDLHKLATTLIKK</sequence>
<reference evidence="1" key="1">
    <citation type="journal article" date="2014" name="Front. Microbiol.">
        <title>High frequency of phylogenetically diverse reductive dehalogenase-homologous genes in deep subseafloor sedimentary metagenomes.</title>
        <authorList>
            <person name="Kawai M."/>
            <person name="Futagami T."/>
            <person name="Toyoda A."/>
            <person name="Takaki Y."/>
            <person name="Nishi S."/>
            <person name="Hori S."/>
            <person name="Arai W."/>
            <person name="Tsubouchi T."/>
            <person name="Morono Y."/>
            <person name="Uchiyama I."/>
            <person name="Ito T."/>
            <person name="Fujiyama A."/>
            <person name="Inagaki F."/>
            <person name="Takami H."/>
        </authorList>
    </citation>
    <scope>NUCLEOTIDE SEQUENCE</scope>
    <source>
        <strain evidence="1">Expedition CK06-06</strain>
    </source>
</reference>
<evidence type="ECO:0000313" key="1">
    <source>
        <dbReference type="EMBL" id="GAH67519.1"/>
    </source>
</evidence>
<dbReference type="EMBL" id="BARU01026846">
    <property type="protein sequence ID" value="GAH67519.1"/>
    <property type="molecule type" value="Genomic_DNA"/>
</dbReference>
<accession>X1IN43</accession>
<gene>
    <name evidence="1" type="ORF">S03H2_43082</name>
</gene>
<dbReference type="AlphaFoldDB" id="X1IN43"/>
<proteinExistence type="predicted"/>
<name>X1IN43_9ZZZZ</name>
<comment type="caution">
    <text evidence="1">The sequence shown here is derived from an EMBL/GenBank/DDBJ whole genome shotgun (WGS) entry which is preliminary data.</text>
</comment>